<dbReference type="UniPathway" id="UPA00074">
    <property type="reaction ID" value="UER00128"/>
</dbReference>
<dbReference type="InterPro" id="IPR010073">
    <property type="entry name" value="PurL_large"/>
</dbReference>
<keyword evidence="7" id="KW-0658">Purine biosynthesis</keyword>
<dbReference type="NCBIfam" id="NF003672">
    <property type="entry name" value="PRK05297.1"/>
    <property type="match status" value="1"/>
</dbReference>
<keyword evidence="6" id="KW-0547">Nucleotide-binding</keyword>
<dbReference type="InterPro" id="IPR029062">
    <property type="entry name" value="Class_I_gatase-like"/>
</dbReference>
<dbReference type="InterPro" id="IPR040707">
    <property type="entry name" value="FGAR-AT_N"/>
</dbReference>
<dbReference type="CDD" id="cd01740">
    <property type="entry name" value="GATase1_FGAR_AT"/>
    <property type="match status" value="1"/>
</dbReference>
<feature type="domain" description="Phosphoribosylformylglycinamidine synthase linker" evidence="14">
    <location>
        <begin position="180"/>
        <end position="229"/>
    </location>
</feature>
<feature type="domain" description="Phosphoribosylformylglycinamidine synthase N-terminal" evidence="15">
    <location>
        <begin position="40"/>
        <end position="153"/>
    </location>
</feature>
<dbReference type="PANTHER" id="PTHR10099">
    <property type="entry name" value="PHOSPHORIBOSYLFORMYLGLYCINAMIDINE SYNTHASE"/>
    <property type="match status" value="1"/>
</dbReference>
<comment type="pathway">
    <text evidence="1">Purine metabolism; IMP biosynthesis via de novo pathway; 5-amino-1-(5-phospho-D-ribosyl)imidazole from N(2)-formyl-N(1)-(5-phospho-D-ribosyl)glycinamide: step 1/2.</text>
</comment>
<evidence type="ECO:0000259" key="13">
    <source>
        <dbReference type="Pfam" id="PF02769"/>
    </source>
</evidence>
<dbReference type="GO" id="GO:0004642">
    <property type="term" value="F:phosphoribosylformylglycinamidine synthase activity"/>
    <property type="evidence" value="ECO:0007669"/>
    <property type="project" value="UniProtKB-EC"/>
</dbReference>
<keyword evidence="9" id="KW-0460">Magnesium</keyword>
<keyword evidence="4" id="KW-0436">Ligase</keyword>
<dbReference type="Gene3D" id="1.10.8.750">
    <property type="entry name" value="Phosphoribosylformylglycinamidine synthase, linker domain"/>
    <property type="match status" value="1"/>
</dbReference>
<gene>
    <name evidence="17" type="ORF">CCUR1050_LOCUS11022</name>
</gene>
<reference evidence="17" key="1">
    <citation type="submission" date="2021-01" db="EMBL/GenBank/DDBJ databases">
        <authorList>
            <person name="Corre E."/>
            <person name="Pelletier E."/>
            <person name="Niang G."/>
            <person name="Scheremetjew M."/>
            <person name="Finn R."/>
            <person name="Kale V."/>
            <person name="Holt S."/>
            <person name="Cochrane G."/>
            <person name="Meng A."/>
            <person name="Brown T."/>
            <person name="Cohen L."/>
        </authorList>
    </citation>
    <scope>NUCLEOTIDE SEQUENCE</scope>
    <source>
        <strain evidence="17">CCAP979/52</strain>
    </source>
</reference>
<dbReference type="InterPro" id="IPR055181">
    <property type="entry name" value="FGAR-AT_PurM_N-like"/>
</dbReference>
<proteinExistence type="inferred from homology"/>
<feature type="domain" description="PurM-like C-terminal" evidence="13">
    <location>
        <begin position="451"/>
        <end position="606"/>
    </location>
</feature>
<dbReference type="GO" id="GO:0005524">
    <property type="term" value="F:ATP binding"/>
    <property type="evidence" value="ECO:0007669"/>
    <property type="project" value="UniProtKB-KW"/>
</dbReference>
<evidence type="ECO:0000259" key="14">
    <source>
        <dbReference type="Pfam" id="PF18072"/>
    </source>
</evidence>
<dbReference type="SUPFAM" id="SSF82697">
    <property type="entry name" value="PurS-like"/>
    <property type="match status" value="1"/>
</dbReference>
<dbReference type="EC" id="6.3.5.3" evidence="3"/>
<dbReference type="InterPro" id="IPR036676">
    <property type="entry name" value="PurM-like_C_sf"/>
</dbReference>
<dbReference type="CDD" id="cd02203">
    <property type="entry name" value="PurL_repeat1"/>
    <property type="match status" value="1"/>
</dbReference>
<dbReference type="InterPro" id="IPR036604">
    <property type="entry name" value="PurS-like_sf"/>
</dbReference>
<protein>
    <recommendedName>
        <fullName evidence="3">phosphoribosylformylglycinamidine synthase</fullName>
        <ecNumber evidence="3">6.3.5.3</ecNumber>
    </recommendedName>
    <alternativeName>
        <fullName evidence="12">Formylglycinamide ribonucleotide amidotransferase</fullName>
    </alternativeName>
    <alternativeName>
        <fullName evidence="11">Formylglycinamide ribotide amidotransferase</fullName>
    </alternativeName>
</protein>
<dbReference type="SUPFAM" id="SSF109736">
    <property type="entry name" value="FGAM synthase PurL, linker domain"/>
    <property type="match status" value="1"/>
</dbReference>
<dbReference type="FunFam" id="1.10.8.750:FF:000001">
    <property type="entry name" value="Putative phosphoribosylformylglycinamidine synthase"/>
    <property type="match status" value="1"/>
</dbReference>
<evidence type="ECO:0000256" key="11">
    <source>
        <dbReference type="ARBA" id="ARBA00029823"/>
    </source>
</evidence>
<evidence type="ECO:0000259" key="16">
    <source>
        <dbReference type="Pfam" id="PF22689"/>
    </source>
</evidence>
<dbReference type="EMBL" id="HBEZ01019933">
    <property type="protein sequence ID" value="CAD8633341.1"/>
    <property type="molecule type" value="Transcribed_RNA"/>
</dbReference>
<dbReference type="Gene3D" id="3.90.650.10">
    <property type="entry name" value="PurM-like C-terminal domain"/>
    <property type="match status" value="2"/>
</dbReference>
<dbReference type="InterPro" id="IPR010918">
    <property type="entry name" value="PurM-like_C_dom"/>
</dbReference>
<dbReference type="CDD" id="cd02204">
    <property type="entry name" value="PurL_repeat2"/>
    <property type="match status" value="1"/>
</dbReference>
<dbReference type="FunFam" id="3.90.650.10:FF:000024">
    <property type="entry name" value="Phosphoribosylformylglycinamidine synthase"/>
    <property type="match status" value="1"/>
</dbReference>
<dbReference type="SMART" id="SM01211">
    <property type="entry name" value="GATase_5"/>
    <property type="match status" value="1"/>
</dbReference>
<name>A0A7S0M9U6_9CRYP</name>
<dbReference type="Pfam" id="PF22689">
    <property type="entry name" value="FGAR-AT_PurM_N-like"/>
    <property type="match status" value="1"/>
</dbReference>
<dbReference type="GO" id="GO:0005737">
    <property type="term" value="C:cytoplasm"/>
    <property type="evidence" value="ECO:0007669"/>
    <property type="project" value="TreeGrafter"/>
</dbReference>
<dbReference type="Pfam" id="PF02769">
    <property type="entry name" value="AIRS_C"/>
    <property type="match status" value="2"/>
</dbReference>
<feature type="domain" description="FGAR-AT PurM N-terminal-like" evidence="16">
    <location>
        <begin position="675"/>
        <end position="833"/>
    </location>
</feature>
<dbReference type="PROSITE" id="PS51273">
    <property type="entry name" value="GATASE_TYPE_1"/>
    <property type="match status" value="1"/>
</dbReference>
<evidence type="ECO:0000259" key="15">
    <source>
        <dbReference type="Pfam" id="PF18076"/>
    </source>
</evidence>
<feature type="domain" description="PurM-like C-terminal" evidence="13">
    <location>
        <begin position="850"/>
        <end position="995"/>
    </location>
</feature>
<dbReference type="Pfam" id="PF18076">
    <property type="entry name" value="FGAR-AT_N"/>
    <property type="match status" value="1"/>
</dbReference>
<dbReference type="HAMAP" id="MF_00419">
    <property type="entry name" value="PurL_1"/>
    <property type="match status" value="1"/>
</dbReference>
<sequence>MSSSVERIYCVPGLEEGQVERILLKAKTLGVEISAIKTGYCYNVELTAKLTDDQTKMLWWCLSEGECKMSKDQLLSASGANEFLVEVGPRMNFTSAWSTNCVSVLNAAGIKCTPRVERSRIFLVQSDSPLTAEEKKTFISIVHDRMTEMLYESALTSFDSGMKAKPVQWVPVLKEGKAALQAISKEMGLGFDDWDLDYYYKLYKEDLKRDPSDVELFDFAQSNSEHSRHWFFGGNMVIDGKAKEESLFRIVKDTLEKNPNANKNSTIAFSDNSSAIVGSRVHGFVPAYGVDASVQPGLPCEYVDADLDLDLIYTAETHNMPTGVCPFAGAETGTGGRLRDVQATGIGAHYVAGTIGYCVGSLHLEGKTLAYEGDEVYPDNLASPQNILIEGSNGASDYGNKFGEPLICGFTRSFGLRTFGGERREWIKPILFTGGFGQMDARHKKKSKPEKGMKIVKLGGPAYRIGMGGGAASSMAFGENRADLDFNAVQRGDAEMEQKMNRVVRACVDLGARNPIVSMHDQGAGGNCNVLKEIADPVGCRIEIRDLVVGDPTMSVLEMWGAEYQENNCCLVRAADLPLIEKISERERSGMCCVGEVSGDGKCVVYDRLDKSTPVDLPLDKVLGDMPKKTFHSNHADLIPAADPAVFFRSLLNRKGTVAINDALTKVLSSVTVGSKRFLTNKVDRSVTGLIAQQQCVGPLQTPISNCAVIAQTELTPDGEKVTGGVTAIGEQPIKGLLSPAANARMSVGEALTNLVWAKVTSLSDVKCEGNWMWACKLPGEGAAMYDCAVALREVMVDLGIAIDGGKDSLSMSANAGGEVVKSPGEITISAYCTVPDVTLTVTPDLKSPPGATLLLVEIAGDRARCGGSVFAHVYGRLGDEPADCEPLVSRSLKAAFNVTQQLIGERKISAGHDRSDGGLASAVLEMAFAGNCGVCVDVSQVAGSTTLESLFHEELGLVLEVAGLHVDAVIAAYTTAGVRITRIGAPVTKDEVTIIGKDGVEFVEKMTVLRDCWESTSFALEKLQANPECVAVEQEGMKHRKTPIIHAVIESPKPQWQLSDQSPKVAIVREEGSNGDREMAIAFRLAGFRAWDVTMSDLAEGRISLGEFRGLAFVGGFSYADVLGSAKGWAATAKFHPKASAELKAFYDRSNTFSLGVCNGCQLAHRLNWVPFGPGAVPEAEAPRLGHNKSARFESRFINLRIEKSNCMWFKGMEGSVLGIWSAHGEGRFEFPNPEHLSAVEKGGMVPLRYADDDGLPTDTYPFCPNGSPKGIAGLCTRDGRHLALMPHPERSILKWQLPWKPETWAKDGPQAAPWLQMFLNARAWTDKN</sequence>
<dbReference type="InterPro" id="IPR041609">
    <property type="entry name" value="PurL_linker"/>
</dbReference>
<keyword evidence="8" id="KW-0067">ATP-binding</keyword>
<keyword evidence="10" id="KW-0315">Glutamine amidotransferase</keyword>
<evidence type="ECO:0000256" key="3">
    <source>
        <dbReference type="ARBA" id="ARBA00012747"/>
    </source>
</evidence>
<dbReference type="FunFam" id="3.30.1330.10:FF:000007">
    <property type="entry name" value="Phosphoribosylformylglycinamidine synthase, putative"/>
    <property type="match status" value="1"/>
</dbReference>
<dbReference type="NCBIfam" id="TIGR01735">
    <property type="entry name" value="FGAM_synt"/>
    <property type="match status" value="1"/>
</dbReference>
<dbReference type="Pfam" id="PF13507">
    <property type="entry name" value="GATase_5"/>
    <property type="match status" value="1"/>
</dbReference>
<dbReference type="SUPFAM" id="SSF56042">
    <property type="entry name" value="PurM C-terminal domain-like"/>
    <property type="match status" value="2"/>
</dbReference>
<comment type="similarity">
    <text evidence="2">In the N-terminal section; belongs to the FGAMS family.</text>
</comment>
<evidence type="ECO:0000256" key="5">
    <source>
        <dbReference type="ARBA" id="ARBA00022723"/>
    </source>
</evidence>
<dbReference type="PANTHER" id="PTHR10099:SF1">
    <property type="entry name" value="PHOSPHORIBOSYLFORMYLGLYCINAMIDINE SYNTHASE"/>
    <property type="match status" value="1"/>
</dbReference>
<keyword evidence="5" id="KW-0479">Metal-binding</keyword>
<dbReference type="Gene3D" id="3.30.1330.10">
    <property type="entry name" value="PurM-like, N-terminal domain"/>
    <property type="match status" value="2"/>
</dbReference>
<evidence type="ECO:0000256" key="6">
    <source>
        <dbReference type="ARBA" id="ARBA00022741"/>
    </source>
</evidence>
<dbReference type="SUPFAM" id="SSF52317">
    <property type="entry name" value="Class I glutamine amidotransferase-like"/>
    <property type="match status" value="1"/>
</dbReference>
<dbReference type="GO" id="GO:0046872">
    <property type="term" value="F:metal ion binding"/>
    <property type="evidence" value="ECO:0007669"/>
    <property type="project" value="UniProtKB-KW"/>
</dbReference>
<organism evidence="17">
    <name type="scientific">Cryptomonas curvata</name>
    <dbReference type="NCBI Taxonomy" id="233186"/>
    <lineage>
        <taxon>Eukaryota</taxon>
        <taxon>Cryptophyceae</taxon>
        <taxon>Cryptomonadales</taxon>
        <taxon>Cryptomonadaceae</taxon>
        <taxon>Cryptomonas</taxon>
    </lineage>
</organism>
<dbReference type="GO" id="GO:0006189">
    <property type="term" value="P:'de novo' IMP biosynthetic process"/>
    <property type="evidence" value="ECO:0007669"/>
    <property type="project" value="UniProtKB-UniPathway"/>
</dbReference>
<evidence type="ECO:0000256" key="2">
    <source>
        <dbReference type="ARBA" id="ARBA00008608"/>
    </source>
</evidence>
<accession>A0A7S0M9U6</accession>
<dbReference type="Gene3D" id="3.40.50.880">
    <property type="match status" value="1"/>
</dbReference>
<evidence type="ECO:0000256" key="9">
    <source>
        <dbReference type="ARBA" id="ARBA00022842"/>
    </source>
</evidence>
<evidence type="ECO:0000313" key="17">
    <source>
        <dbReference type="EMBL" id="CAD8633341.1"/>
    </source>
</evidence>
<evidence type="ECO:0000256" key="4">
    <source>
        <dbReference type="ARBA" id="ARBA00022598"/>
    </source>
</evidence>
<dbReference type="Pfam" id="PF18072">
    <property type="entry name" value="FGAR-AT_linker"/>
    <property type="match status" value="1"/>
</dbReference>
<evidence type="ECO:0000256" key="1">
    <source>
        <dbReference type="ARBA" id="ARBA00004920"/>
    </source>
</evidence>
<dbReference type="InterPro" id="IPR036921">
    <property type="entry name" value="PurM-like_N_sf"/>
</dbReference>
<evidence type="ECO:0000256" key="12">
    <source>
        <dbReference type="ARBA" id="ARBA00032632"/>
    </source>
</evidence>
<dbReference type="SUPFAM" id="SSF55326">
    <property type="entry name" value="PurM N-terminal domain-like"/>
    <property type="match status" value="2"/>
</dbReference>
<evidence type="ECO:0000256" key="7">
    <source>
        <dbReference type="ARBA" id="ARBA00022755"/>
    </source>
</evidence>
<evidence type="ECO:0000256" key="10">
    <source>
        <dbReference type="ARBA" id="ARBA00022962"/>
    </source>
</evidence>
<evidence type="ECO:0000256" key="8">
    <source>
        <dbReference type="ARBA" id="ARBA00022840"/>
    </source>
</evidence>